<dbReference type="Proteomes" id="UP001216150">
    <property type="component" value="Unassembled WGS sequence"/>
</dbReference>
<comment type="caution">
    <text evidence="1">The sequence shown here is derived from an EMBL/GenBank/DDBJ whole genome shotgun (WGS) entry which is preliminary data.</text>
</comment>
<sequence>MNAESQLRLIQSLIILLIKIGTIIKYYSDLSISIDHTLIETVQSLLQSGISIFRVSCITYIIQLCLQELLGKLKIVSENNKAESEWSNKQNLDLQTKCSTCSIINIFKKIFLIPIQEFAVFINASPQHHKTFLGLQKKKPKIVSIQDIYIYWNLTFLMLTRAQKLQSCFDKYCTTNQYTQFKLNNEK</sequence>
<reference evidence="1 2" key="1">
    <citation type="journal article" date="2023" name="IMA Fungus">
        <title>Comparative genomic study of the Penicillium genus elucidates a diverse pangenome and 15 lateral gene transfer events.</title>
        <authorList>
            <person name="Petersen C."/>
            <person name="Sorensen T."/>
            <person name="Nielsen M.R."/>
            <person name="Sondergaard T.E."/>
            <person name="Sorensen J.L."/>
            <person name="Fitzpatrick D.A."/>
            <person name="Frisvad J.C."/>
            <person name="Nielsen K.L."/>
        </authorList>
    </citation>
    <scope>NUCLEOTIDE SEQUENCE [LARGE SCALE GENOMIC DNA]</scope>
    <source>
        <strain evidence="1 2">IBT 29057</strain>
    </source>
</reference>
<evidence type="ECO:0000313" key="1">
    <source>
        <dbReference type="EMBL" id="KAJ5573100.1"/>
    </source>
</evidence>
<name>A0AAD6DC40_9EURO</name>
<keyword evidence="2" id="KW-1185">Reference proteome</keyword>
<evidence type="ECO:0000313" key="2">
    <source>
        <dbReference type="Proteomes" id="UP001216150"/>
    </source>
</evidence>
<proteinExistence type="predicted"/>
<dbReference type="AlphaFoldDB" id="A0AAD6DC40"/>
<organism evidence="1 2">
    <name type="scientific">Penicillium hetheringtonii</name>
    <dbReference type="NCBI Taxonomy" id="911720"/>
    <lineage>
        <taxon>Eukaryota</taxon>
        <taxon>Fungi</taxon>
        <taxon>Dikarya</taxon>
        <taxon>Ascomycota</taxon>
        <taxon>Pezizomycotina</taxon>
        <taxon>Eurotiomycetes</taxon>
        <taxon>Eurotiomycetidae</taxon>
        <taxon>Eurotiales</taxon>
        <taxon>Aspergillaceae</taxon>
        <taxon>Penicillium</taxon>
    </lineage>
</organism>
<dbReference type="EMBL" id="JAQJAC010000009">
    <property type="protein sequence ID" value="KAJ5573100.1"/>
    <property type="molecule type" value="Genomic_DNA"/>
</dbReference>
<accession>A0AAD6DC40</accession>
<gene>
    <name evidence="1" type="ORF">N7450_010084</name>
</gene>
<protein>
    <submittedName>
        <fullName evidence="1">Uncharacterized protein</fullName>
    </submittedName>
</protein>